<dbReference type="InterPro" id="IPR055170">
    <property type="entry name" value="GFO_IDH_MocA-like_dom"/>
</dbReference>
<accession>A0A5Y9ZP22</accession>
<sequence>MGVYTLNFALSFIQDEIKNIMATCKKMPSGVDESNGVILEFSKGTFAFLNSSVVMINDRKGTINGTKGYISVGIISTTLLL</sequence>
<dbReference type="Pfam" id="PF22725">
    <property type="entry name" value="GFO_IDH_MocA_C3"/>
    <property type="match status" value="1"/>
</dbReference>
<evidence type="ECO:0000313" key="3">
    <source>
        <dbReference type="EMBL" id="ECQ8481550.1"/>
    </source>
</evidence>
<name>A0A5Y9ZP22_CAMJU</name>
<gene>
    <name evidence="2" type="ORF">B6428_05215</name>
    <name evidence="3" type="ORF">F0172_03360</name>
</gene>
<evidence type="ECO:0000313" key="2">
    <source>
        <dbReference type="EMBL" id="EAL0748961.1"/>
    </source>
</evidence>
<dbReference type="SUPFAM" id="SSF55347">
    <property type="entry name" value="Glyceraldehyde-3-phosphate dehydrogenase-like, C-terminal domain"/>
    <property type="match status" value="1"/>
</dbReference>
<dbReference type="EMBL" id="AAKDDM010000002">
    <property type="protein sequence ID" value="ECQ8481550.1"/>
    <property type="molecule type" value="Genomic_DNA"/>
</dbReference>
<dbReference type="Gene3D" id="3.30.360.10">
    <property type="entry name" value="Dihydrodipicolinate Reductase, domain 2"/>
    <property type="match status" value="1"/>
</dbReference>
<dbReference type="EMBL" id="AACLFB010000011">
    <property type="protein sequence ID" value="EAL0748961.1"/>
    <property type="molecule type" value="Genomic_DNA"/>
</dbReference>
<protein>
    <recommendedName>
        <fullName evidence="1">GFO/IDH/MocA-like oxidoreductase domain-containing protein</fullName>
    </recommendedName>
</protein>
<comment type="caution">
    <text evidence="3">The sequence shown here is derived from an EMBL/GenBank/DDBJ whole genome shotgun (WGS) entry which is preliminary data.</text>
</comment>
<evidence type="ECO:0000259" key="1">
    <source>
        <dbReference type="Pfam" id="PF22725"/>
    </source>
</evidence>
<dbReference type="AlphaFoldDB" id="A0A5Y9ZP22"/>
<dbReference type="RefSeq" id="WP_165434241.1">
    <property type="nucleotide sequence ID" value="NZ_CP012234.1"/>
</dbReference>
<organism evidence="3">
    <name type="scientific">Campylobacter jejuni</name>
    <dbReference type="NCBI Taxonomy" id="197"/>
    <lineage>
        <taxon>Bacteria</taxon>
        <taxon>Pseudomonadati</taxon>
        <taxon>Campylobacterota</taxon>
        <taxon>Epsilonproteobacteria</taxon>
        <taxon>Campylobacterales</taxon>
        <taxon>Campylobacteraceae</taxon>
        <taxon>Campylobacter</taxon>
    </lineage>
</organism>
<reference evidence="3" key="1">
    <citation type="submission" date="2019-09" db="EMBL/GenBank/DDBJ databases">
        <authorList>
            <consortium name="PulseNet: The National Subtyping Network for Foodborne Disease Surveillance"/>
            <person name="Tarr C.L."/>
            <person name="Trees E."/>
            <person name="Katz L.S."/>
            <person name="Carleton-Romer H.A."/>
            <person name="Stroika S."/>
            <person name="Kucerova Z."/>
            <person name="Roache K.F."/>
            <person name="Sabol A.L."/>
            <person name="Besser J."/>
            <person name="Gerner-Smidt P."/>
        </authorList>
    </citation>
    <scope>NUCLEOTIDE SEQUENCE</scope>
    <source>
        <strain evidence="2">PNUSAC001730</strain>
        <strain evidence="3">PNUSAC011450</strain>
    </source>
</reference>
<feature type="domain" description="GFO/IDH/MocA-like oxidoreductase" evidence="1">
    <location>
        <begin position="1"/>
        <end position="70"/>
    </location>
</feature>
<proteinExistence type="predicted"/>